<name>A0A6A6V9N2_9PLEO</name>
<organism evidence="1 2">
    <name type="scientific">Sporormia fimetaria CBS 119925</name>
    <dbReference type="NCBI Taxonomy" id="1340428"/>
    <lineage>
        <taxon>Eukaryota</taxon>
        <taxon>Fungi</taxon>
        <taxon>Dikarya</taxon>
        <taxon>Ascomycota</taxon>
        <taxon>Pezizomycotina</taxon>
        <taxon>Dothideomycetes</taxon>
        <taxon>Pleosporomycetidae</taxon>
        <taxon>Pleosporales</taxon>
        <taxon>Sporormiaceae</taxon>
        <taxon>Sporormia</taxon>
    </lineage>
</organism>
<dbReference type="EMBL" id="MU006577">
    <property type="protein sequence ID" value="KAF2746434.1"/>
    <property type="molecule type" value="Genomic_DNA"/>
</dbReference>
<dbReference type="Proteomes" id="UP000799440">
    <property type="component" value="Unassembled WGS sequence"/>
</dbReference>
<reference evidence="1" key="1">
    <citation type="journal article" date="2020" name="Stud. Mycol.">
        <title>101 Dothideomycetes genomes: a test case for predicting lifestyles and emergence of pathogens.</title>
        <authorList>
            <person name="Haridas S."/>
            <person name="Albert R."/>
            <person name="Binder M."/>
            <person name="Bloem J."/>
            <person name="Labutti K."/>
            <person name="Salamov A."/>
            <person name="Andreopoulos B."/>
            <person name="Baker S."/>
            <person name="Barry K."/>
            <person name="Bills G."/>
            <person name="Bluhm B."/>
            <person name="Cannon C."/>
            <person name="Castanera R."/>
            <person name="Culley D."/>
            <person name="Daum C."/>
            <person name="Ezra D."/>
            <person name="Gonzalez J."/>
            <person name="Henrissat B."/>
            <person name="Kuo A."/>
            <person name="Liang C."/>
            <person name="Lipzen A."/>
            <person name="Lutzoni F."/>
            <person name="Magnuson J."/>
            <person name="Mondo S."/>
            <person name="Nolan M."/>
            <person name="Ohm R."/>
            <person name="Pangilinan J."/>
            <person name="Park H.-J."/>
            <person name="Ramirez L."/>
            <person name="Alfaro M."/>
            <person name="Sun H."/>
            <person name="Tritt A."/>
            <person name="Yoshinaga Y."/>
            <person name="Zwiers L.-H."/>
            <person name="Turgeon B."/>
            <person name="Goodwin S."/>
            <person name="Spatafora J."/>
            <person name="Crous P."/>
            <person name="Grigoriev I."/>
        </authorList>
    </citation>
    <scope>NUCLEOTIDE SEQUENCE</scope>
    <source>
        <strain evidence="1">CBS 119925</strain>
    </source>
</reference>
<evidence type="ECO:0000313" key="1">
    <source>
        <dbReference type="EMBL" id="KAF2746434.1"/>
    </source>
</evidence>
<proteinExistence type="predicted"/>
<sequence length="197" mass="21334">MRRITTRLYFMLCLANPSPLSPTLELPFTDQIISTARAAVYCRNNCAIGTHVGPCIAYSASKQRPSVTSAFGDPEGMPTYCAMFQPAPLLSAGKSLRTNAVSAQRQCWRPLLARICSPMASFHPYTAPVKAGSLPRVCLVAAEVRDMSKIESFIITFGGTDPDWASPWINPLSCSALHNVLDKGSMAHRSNSAQIAL</sequence>
<accession>A0A6A6V9N2</accession>
<evidence type="ECO:0000313" key="2">
    <source>
        <dbReference type="Proteomes" id="UP000799440"/>
    </source>
</evidence>
<keyword evidence="2" id="KW-1185">Reference proteome</keyword>
<gene>
    <name evidence="1" type="ORF">M011DRAFT_80353</name>
</gene>
<dbReference type="AlphaFoldDB" id="A0A6A6V9N2"/>
<protein>
    <submittedName>
        <fullName evidence="1">Uncharacterized protein</fullName>
    </submittedName>
</protein>